<dbReference type="InterPro" id="IPR059100">
    <property type="entry name" value="TSP3_bac"/>
</dbReference>
<evidence type="ECO:0000256" key="2">
    <source>
        <dbReference type="ARBA" id="ARBA00022525"/>
    </source>
</evidence>
<keyword evidence="7" id="KW-1185">Reference proteome</keyword>
<feature type="compositionally biased region" description="Low complexity" evidence="5">
    <location>
        <begin position="33"/>
        <end position="42"/>
    </location>
</feature>
<feature type="region of interest" description="Disordered" evidence="5">
    <location>
        <begin position="33"/>
        <end position="135"/>
    </location>
</feature>
<feature type="compositionally biased region" description="Basic and acidic residues" evidence="5">
    <location>
        <begin position="48"/>
        <end position="65"/>
    </location>
</feature>
<evidence type="ECO:0000313" key="7">
    <source>
        <dbReference type="Proteomes" id="UP001057580"/>
    </source>
</evidence>
<keyword evidence="4" id="KW-0106">Calcium</keyword>
<keyword evidence="2" id="KW-0964">Secreted</keyword>
<comment type="subcellular location">
    <subcellularLocation>
        <location evidence="1">Secreted</location>
    </subcellularLocation>
</comment>
<dbReference type="KEGG" id="ssai:N0B31_13455"/>
<reference evidence="6" key="1">
    <citation type="submission" date="2022-09" db="EMBL/GenBank/DDBJ databases">
        <title>Diverse halophilic archaea isolated from saline environments.</title>
        <authorList>
            <person name="Cui H.-L."/>
        </authorList>
    </citation>
    <scope>NUCLEOTIDE SEQUENCE</scope>
    <source>
        <strain evidence="6">ZS-35-S2</strain>
    </source>
</reference>
<gene>
    <name evidence="6" type="ORF">N0B31_13455</name>
</gene>
<dbReference type="Pfam" id="PF18884">
    <property type="entry name" value="TSP3_bac"/>
    <property type="match status" value="7"/>
</dbReference>
<feature type="compositionally biased region" description="Acidic residues" evidence="5">
    <location>
        <begin position="196"/>
        <end position="207"/>
    </location>
</feature>
<evidence type="ECO:0000256" key="3">
    <source>
        <dbReference type="ARBA" id="ARBA00022729"/>
    </source>
</evidence>
<evidence type="ECO:0000256" key="4">
    <source>
        <dbReference type="ARBA" id="ARBA00022837"/>
    </source>
</evidence>
<proteinExistence type="predicted"/>
<dbReference type="AlphaFoldDB" id="A0A9E7U9D6"/>
<dbReference type="PANTHER" id="PTHR37467:SF1">
    <property type="entry name" value="EXPORTED CALCIUM-BINDING GLYCOPROTEIN"/>
    <property type="match status" value="1"/>
</dbReference>
<protein>
    <submittedName>
        <fullName evidence="6">Thrombospondin type 3 repeat-containing protein</fullName>
    </submittedName>
</protein>
<keyword evidence="3" id="KW-0732">Signal</keyword>
<organism evidence="6 7">
    <name type="scientific">Salinirubellus salinus</name>
    <dbReference type="NCBI Taxonomy" id="1364945"/>
    <lineage>
        <taxon>Archaea</taxon>
        <taxon>Methanobacteriati</taxon>
        <taxon>Methanobacteriota</taxon>
        <taxon>Stenosarchaea group</taxon>
        <taxon>Halobacteria</taxon>
        <taxon>Halobacteriales</taxon>
        <taxon>Natronomonadaceae</taxon>
        <taxon>Salinirubellus</taxon>
    </lineage>
</organism>
<evidence type="ECO:0000256" key="1">
    <source>
        <dbReference type="ARBA" id="ARBA00004613"/>
    </source>
</evidence>
<dbReference type="PANTHER" id="PTHR37467">
    <property type="entry name" value="EXPORTED CALCIUM-BINDING GLYCOPROTEIN-RELATED"/>
    <property type="match status" value="1"/>
</dbReference>
<feature type="compositionally biased region" description="Acidic residues" evidence="5">
    <location>
        <begin position="174"/>
        <end position="188"/>
    </location>
</feature>
<accession>A0A9E7U9D6</accession>
<feature type="region of interest" description="Disordered" evidence="5">
    <location>
        <begin position="172"/>
        <end position="225"/>
    </location>
</feature>
<dbReference type="EMBL" id="CP104003">
    <property type="protein sequence ID" value="UWM53148.1"/>
    <property type="molecule type" value="Genomic_DNA"/>
</dbReference>
<feature type="compositionally biased region" description="Acidic residues" evidence="5">
    <location>
        <begin position="86"/>
        <end position="97"/>
    </location>
</feature>
<dbReference type="Proteomes" id="UP001057580">
    <property type="component" value="Chromosome"/>
</dbReference>
<dbReference type="GeneID" id="74943447"/>
<dbReference type="RefSeq" id="WP_260592143.1">
    <property type="nucleotide sequence ID" value="NZ_CP104003.1"/>
</dbReference>
<sequence>MNWPAVLAVVLVLVSGVSAGAVGAGGGLAAPSPLELDPLGQDSDGDGLLDRHERTFDTDPTRADTDGDGLADPVELDGPTDPTLVDTDDDGLDDPAELDAGTDPTVADTDGDGLTDGQEATDGTDPLADDTDGDTLLDSREAAFGTDPLAVDSDGDSLDDDTELAVGMAPLLADTDDDGLSDPDESDGGTDPLLADTDDDGLADGEEVALGTDPTDPDTDGDRLLDGWEVAGESADGAPLPDADPLRMDLYVELLRPVEGDRLTEREEETLVRYWAEMPVQNPDGSTGIDIHVSRQTVDGEVVHVDGDADRDARDYYDERYLGNRTGEYHLAVATTEYEFGSSAAFGQAPGRVTVYAPWPGLRPDVLTHELLHNVLGRLDSPLALEDDPYHASEGFLTPTGADPHLPDSIAEQLEEDGFAG</sequence>
<evidence type="ECO:0000313" key="6">
    <source>
        <dbReference type="EMBL" id="UWM53148.1"/>
    </source>
</evidence>
<dbReference type="InterPro" id="IPR053180">
    <property type="entry name" value="Ca-binding_acidic-repeat"/>
</dbReference>
<name>A0A9E7U9D6_9EURY</name>
<evidence type="ECO:0000256" key="5">
    <source>
        <dbReference type="SAM" id="MobiDB-lite"/>
    </source>
</evidence>